<keyword evidence="3" id="KW-0378">Hydrolase</keyword>
<evidence type="ECO:0000256" key="2">
    <source>
        <dbReference type="ARBA" id="ARBA00022670"/>
    </source>
</evidence>
<protein>
    <submittedName>
        <fullName evidence="7">TldD/PmbA family protein</fullName>
    </submittedName>
</protein>
<keyword evidence="4" id="KW-0482">Metalloprotease</keyword>
<dbReference type="Gene3D" id="3.30.2290.10">
    <property type="entry name" value="PmbA/TldD superfamily"/>
    <property type="match status" value="1"/>
</dbReference>
<dbReference type="InterPro" id="IPR002510">
    <property type="entry name" value="Metalloprtase-TldD/E_N"/>
</dbReference>
<evidence type="ECO:0000259" key="5">
    <source>
        <dbReference type="Pfam" id="PF01523"/>
    </source>
</evidence>
<dbReference type="EMBL" id="JBBMFF010000158">
    <property type="protein sequence ID" value="MEQ2510476.1"/>
    <property type="molecule type" value="Genomic_DNA"/>
</dbReference>
<evidence type="ECO:0000256" key="3">
    <source>
        <dbReference type="ARBA" id="ARBA00022801"/>
    </source>
</evidence>
<dbReference type="InterPro" id="IPR036059">
    <property type="entry name" value="TldD/PmbA_sf"/>
</dbReference>
<dbReference type="SUPFAM" id="SSF111283">
    <property type="entry name" value="Putative modulator of DNA gyrase, PmbA/TldD"/>
    <property type="match status" value="1"/>
</dbReference>
<dbReference type="InterPro" id="IPR045569">
    <property type="entry name" value="Metalloprtase-TldD/E_C"/>
</dbReference>
<sequence>MLKFPRDLYSDVRVEDVAETTLVLEDGELKQCTESRRRGAFVRVYDGKRWYNSATTEPDRLQQELDTLAAMAEPNPAIGDDPVVRRFEVNRDCVLRWQAGDLRAVPVEQKLALLRSYQPLLERSGLAATRARYLDVHVDKTFRSSLGADIRQDYQHCGIALGYTVTGANAPFTNGRQRYASDFAGLQGCQEGLRAAIAEDVNYAMHAVPVEPGEYTCVLSPTVAGVFAHESFGHKSESDFMLGSETMRREWELGKQVGWEGLSILDSGVPNGSGYCPYDDEGTRARDTYLVKNGVLTGRLHSAATAAALDEAVTGNARAISFEFEPIVRMTSTWIAGGTDTFESLLRGAEGGLYIPDFFHGSGMSTFTIAPARAYRIRGGKPAEPVLVSVISGNVMQTLHQIDGATAETELRSLFTGGCGKMEQWPLRVAFGGPYLRVRGLKAQ</sequence>
<dbReference type="InterPro" id="IPR051463">
    <property type="entry name" value="Peptidase_U62_metallo"/>
</dbReference>
<dbReference type="PANTHER" id="PTHR30624:SF0">
    <property type="entry name" value="METALLOPROTEASE SLR0863"/>
    <property type="match status" value="1"/>
</dbReference>
<organism evidence="7 8">
    <name type="scientific">Faecousia intestinalis</name>
    <dbReference type="NCBI Taxonomy" id="3133167"/>
    <lineage>
        <taxon>Bacteria</taxon>
        <taxon>Bacillati</taxon>
        <taxon>Bacillota</taxon>
        <taxon>Clostridia</taxon>
        <taxon>Eubacteriales</taxon>
        <taxon>Oscillospiraceae</taxon>
        <taxon>Faecousia</taxon>
    </lineage>
</organism>
<gene>
    <name evidence="7" type="ORF">WMO66_04300</name>
</gene>
<name>A0ABV1G4Y1_9FIRM</name>
<evidence type="ECO:0000313" key="7">
    <source>
        <dbReference type="EMBL" id="MEQ2510476.1"/>
    </source>
</evidence>
<keyword evidence="2" id="KW-0645">Protease</keyword>
<dbReference type="Pfam" id="PF01523">
    <property type="entry name" value="PmbA_TldD_1st"/>
    <property type="match status" value="1"/>
</dbReference>
<feature type="domain" description="Metalloprotease TldD/E N-terminal" evidence="5">
    <location>
        <begin position="11"/>
        <end position="72"/>
    </location>
</feature>
<accession>A0ABV1G4Y1</accession>
<dbReference type="PANTHER" id="PTHR30624">
    <property type="entry name" value="UNCHARACTERIZED PROTEIN TLDD AND PMBA"/>
    <property type="match status" value="1"/>
</dbReference>
<reference evidence="7 8" key="1">
    <citation type="submission" date="2024-03" db="EMBL/GenBank/DDBJ databases">
        <title>Human intestinal bacterial collection.</title>
        <authorList>
            <person name="Pauvert C."/>
            <person name="Hitch T.C.A."/>
            <person name="Clavel T."/>
        </authorList>
    </citation>
    <scope>NUCLEOTIDE SEQUENCE [LARGE SCALE GENOMIC DNA]</scope>
    <source>
        <strain evidence="7 8">CLA-AA-H192</strain>
    </source>
</reference>
<dbReference type="RefSeq" id="WP_349135148.1">
    <property type="nucleotide sequence ID" value="NZ_JBBMFF010000158.1"/>
</dbReference>
<evidence type="ECO:0000313" key="8">
    <source>
        <dbReference type="Proteomes" id="UP001491552"/>
    </source>
</evidence>
<evidence type="ECO:0000259" key="6">
    <source>
        <dbReference type="Pfam" id="PF19289"/>
    </source>
</evidence>
<feature type="domain" description="Metalloprotease TldD/E C-terminal" evidence="6">
    <location>
        <begin position="212"/>
        <end position="442"/>
    </location>
</feature>
<dbReference type="InterPro" id="IPR035068">
    <property type="entry name" value="TldD/PmbA_N"/>
</dbReference>
<dbReference type="Proteomes" id="UP001491552">
    <property type="component" value="Unassembled WGS sequence"/>
</dbReference>
<evidence type="ECO:0000256" key="4">
    <source>
        <dbReference type="ARBA" id="ARBA00023049"/>
    </source>
</evidence>
<proteinExistence type="inferred from homology"/>
<keyword evidence="8" id="KW-1185">Reference proteome</keyword>
<comment type="similarity">
    <text evidence="1">Belongs to the peptidase U62 family.</text>
</comment>
<dbReference type="Pfam" id="PF19289">
    <property type="entry name" value="PmbA_TldD_3rd"/>
    <property type="match status" value="1"/>
</dbReference>
<evidence type="ECO:0000256" key="1">
    <source>
        <dbReference type="ARBA" id="ARBA00005836"/>
    </source>
</evidence>
<comment type="caution">
    <text evidence="7">The sequence shown here is derived from an EMBL/GenBank/DDBJ whole genome shotgun (WGS) entry which is preliminary data.</text>
</comment>